<evidence type="ECO:0000313" key="1">
    <source>
        <dbReference type="EMBL" id="PTX58527.1"/>
    </source>
</evidence>
<dbReference type="OrthoDB" id="9780932at2"/>
<dbReference type="Proteomes" id="UP000244090">
    <property type="component" value="Unassembled WGS sequence"/>
</dbReference>
<protein>
    <submittedName>
        <fullName evidence="1">Uncharacterized protein</fullName>
    </submittedName>
</protein>
<gene>
    <name evidence="1" type="ORF">C8N46_11317</name>
</gene>
<evidence type="ECO:0000313" key="2">
    <source>
        <dbReference type="Proteomes" id="UP000244090"/>
    </source>
</evidence>
<dbReference type="RefSeq" id="WP_108116718.1">
    <property type="nucleotide sequence ID" value="NZ_QBKT01000013.1"/>
</dbReference>
<accession>A0A2T6BRB7</accession>
<keyword evidence="2" id="KW-1185">Reference proteome</keyword>
<name>A0A2T6BRB7_9FLAO</name>
<sequence length="132" mass="15679">MKYELIPEDYERNLYYVDWTDTLGLSEGYLPDKIFKRPKEIWCFVTNNENDTLGYYHGLSTPQTFCYFQTTDSIITLNFMIGLNILPENFEKDTTGTKEYFESNKEPVEFQPVKVNIKSDLRKEFVVELNEK</sequence>
<reference evidence="1 2" key="1">
    <citation type="submission" date="2018-04" db="EMBL/GenBank/DDBJ databases">
        <title>Genomic Encyclopedia of Archaeal and Bacterial Type Strains, Phase II (KMG-II): from individual species to whole genera.</title>
        <authorList>
            <person name="Goeker M."/>
        </authorList>
    </citation>
    <scope>NUCLEOTIDE SEQUENCE [LARGE SCALE GENOMIC DNA]</scope>
    <source>
        <strain evidence="1 2">DSM 25731</strain>
    </source>
</reference>
<comment type="caution">
    <text evidence="1">The sequence shown here is derived from an EMBL/GenBank/DDBJ whole genome shotgun (WGS) entry which is preliminary data.</text>
</comment>
<dbReference type="EMBL" id="QBKT01000013">
    <property type="protein sequence ID" value="PTX58527.1"/>
    <property type="molecule type" value="Genomic_DNA"/>
</dbReference>
<organism evidence="1 2">
    <name type="scientific">Kordia periserrulae</name>
    <dbReference type="NCBI Taxonomy" id="701523"/>
    <lineage>
        <taxon>Bacteria</taxon>
        <taxon>Pseudomonadati</taxon>
        <taxon>Bacteroidota</taxon>
        <taxon>Flavobacteriia</taxon>
        <taxon>Flavobacteriales</taxon>
        <taxon>Flavobacteriaceae</taxon>
        <taxon>Kordia</taxon>
    </lineage>
</organism>
<dbReference type="AlphaFoldDB" id="A0A2T6BRB7"/>
<proteinExistence type="predicted"/>